<dbReference type="InterPro" id="IPR008545">
    <property type="entry name" value="Web"/>
</dbReference>
<evidence type="ECO:0000256" key="2">
    <source>
        <dbReference type="ARBA" id="ARBA00023054"/>
    </source>
</evidence>
<evidence type="ECO:0000256" key="1">
    <source>
        <dbReference type="ARBA" id="ARBA00005485"/>
    </source>
</evidence>
<reference evidence="5 6" key="1">
    <citation type="submission" date="2019-09" db="EMBL/GenBank/DDBJ databases">
        <title>A chromosome-level genome assembly of the Chinese tupelo Nyssa sinensis.</title>
        <authorList>
            <person name="Yang X."/>
            <person name="Kang M."/>
            <person name="Yang Y."/>
            <person name="Xiong H."/>
            <person name="Wang M."/>
            <person name="Zhang Z."/>
            <person name="Wang Z."/>
            <person name="Wu H."/>
            <person name="Ma T."/>
            <person name="Liu J."/>
            <person name="Xi Z."/>
        </authorList>
    </citation>
    <scope>NUCLEOTIDE SEQUENCE [LARGE SCALE GENOMIC DNA]</scope>
    <source>
        <strain evidence="5">J267</strain>
        <tissue evidence="5">Leaf</tissue>
    </source>
</reference>
<feature type="coiled-coil region" evidence="3">
    <location>
        <begin position="402"/>
        <end position="447"/>
    </location>
</feature>
<keyword evidence="2 3" id="KW-0175">Coiled coil</keyword>
<dbReference type="GO" id="GO:0009903">
    <property type="term" value="P:chloroplast avoidance movement"/>
    <property type="evidence" value="ECO:0007669"/>
    <property type="project" value="TreeGrafter"/>
</dbReference>
<name>A0A5J5BYR0_9ASTE</name>
<feature type="coiled-coil region" evidence="3">
    <location>
        <begin position="128"/>
        <end position="260"/>
    </location>
</feature>
<dbReference type="Proteomes" id="UP000325577">
    <property type="component" value="Linkage Group LG1"/>
</dbReference>
<dbReference type="OrthoDB" id="685331at2759"/>
<evidence type="ECO:0000313" key="6">
    <source>
        <dbReference type="Proteomes" id="UP000325577"/>
    </source>
</evidence>
<dbReference type="Pfam" id="PF05701">
    <property type="entry name" value="WEMBL"/>
    <property type="match status" value="1"/>
</dbReference>
<dbReference type="PANTHER" id="PTHR32054:SF2">
    <property type="entry name" value="PROTEIN PLASTID MOVEMENT IMPAIRED 2"/>
    <property type="match status" value="1"/>
</dbReference>
<organism evidence="5 6">
    <name type="scientific">Nyssa sinensis</name>
    <dbReference type="NCBI Taxonomy" id="561372"/>
    <lineage>
        <taxon>Eukaryota</taxon>
        <taxon>Viridiplantae</taxon>
        <taxon>Streptophyta</taxon>
        <taxon>Embryophyta</taxon>
        <taxon>Tracheophyta</taxon>
        <taxon>Spermatophyta</taxon>
        <taxon>Magnoliopsida</taxon>
        <taxon>eudicotyledons</taxon>
        <taxon>Gunneridae</taxon>
        <taxon>Pentapetalae</taxon>
        <taxon>asterids</taxon>
        <taxon>Cornales</taxon>
        <taxon>Nyssaceae</taxon>
        <taxon>Nyssa</taxon>
    </lineage>
</organism>
<feature type="coiled-coil region" evidence="3">
    <location>
        <begin position="290"/>
        <end position="366"/>
    </location>
</feature>
<dbReference type="PANTHER" id="PTHR32054">
    <property type="entry name" value="HEAVY CHAIN, PUTATIVE, EXPRESSED-RELATED-RELATED"/>
    <property type="match status" value="1"/>
</dbReference>
<keyword evidence="6" id="KW-1185">Reference proteome</keyword>
<feature type="region of interest" description="Disordered" evidence="4">
    <location>
        <begin position="32"/>
        <end position="52"/>
    </location>
</feature>
<proteinExistence type="inferred from homology"/>
<sequence length="625" mass="71801">MEQVGMDREEMGNRRRIGSVKAAMYGDQRIQEGNFPLKKTQMDFSEKHSSRTRELHLAKRDIGRFSESRRVAEYLKAQAESELFSDKKSVRDLASRIEESNSKVQPQMREMGKQEWALEVGNFENNQFAEVMRELECVKQELSKLKLDMASVLEEKKRSEKESEASSSKMWSYSSSVEALRKEIEEVNEERVLVELARIEALKEFGAIEAQRKEEANQHSSAMEETRKKMNDIIQEIDRAKELETKLTVTTSEVDVLQNELKLVKRMDRRVQRNGANFREGDKSDSPSLLQSVTEELEAAKKELASIREEGFQFMASIDIIRNELKHVSEETAQLKKTEAKADFTVQNLNSKLLRAKAKLEAASEAEEKTKAMVSNLYLALEQLKTEAGAGKKERGLINEETARMKVEVQKTESEIDLAEKRLQAALQELEAVKSSEEVALENLKTRVENTMRARASASQCSSTITISTFEHEYLTGRAVAAEKIADKKVTAAQAWIEALKASEREILMETELAQRKIKEPRMEEEQEIHRTERSLSAKIVVEGDLHNWRQKHEEKMEIEDFKLKAAMSRKPMNRSDNSMPARRAKLRNYASPAVQNLPRSTSRSIRRKRKVMPYLAKFFGRKKK</sequence>
<comment type="similarity">
    <text evidence="1">Belongs to the WEB family.</text>
</comment>
<evidence type="ECO:0008006" key="7">
    <source>
        <dbReference type="Google" id="ProtNLM"/>
    </source>
</evidence>
<dbReference type="GO" id="GO:0009904">
    <property type="term" value="P:chloroplast accumulation movement"/>
    <property type="evidence" value="ECO:0007669"/>
    <property type="project" value="TreeGrafter"/>
</dbReference>
<evidence type="ECO:0000256" key="3">
    <source>
        <dbReference type="SAM" id="Coils"/>
    </source>
</evidence>
<dbReference type="AlphaFoldDB" id="A0A5J5BYR0"/>
<evidence type="ECO:0000313" key="5">
    <source>
        <dbReference type="EMBL" id="KAA8547776.1"/>
    </source>
</evidence>
<accession>A0A5J5BYR0</accession>
<dbReference type="EMBL" id="CM018032">
    <property type="protein sequence ID" value="KAA8547776.1"/>
    <property type="molecule type" value="Genomic_DNA"/>
</dbReference>
<evidence type="ECO:0000256" key="4">
    <source>
        <dbReference type="SAM" id="MobiDB-lite"/>
    </source>
</evidence>
<gene>
    <name evidence="5" type="ORF">F0562_004205</name>
</gene>
<protein>
    <recommendedName>
        <fullName evidence="7">WEB family protein</fullName>
    </recommendedName>
</protein>
<feature type="compositionally biased region" description="Basic and acidic residues" evidence="4">
    <location>
        <begin position="40"/>
        <end position="52"/>
    </location>
</feature>
<feature type="region of interest" description="Disordered" evidence="4">
    <location>
        <begin position="588"/>
        <end position="607"/>
    </location>
</feature>
<dbReference type="GO" id="GO:0005829">
    <property type="term" value="C:cytosol"/>
    <property type="evidence" value="ECO:0007669"/>
    <property type="project" value="TreeGrafter"/>
</dbReference>